<comment type="caution">
    <text evidence="1">The sequence shown here is derived from an EMBL/GenBank/DDBJ whole genome shotgun (WGS) entry which is preliminary data.</text>
</comment>
<organism evidence="1 2">
    <name type="scientific">Melastoma candidum</name>
    <dbReference type="NCBI Taxonomy" id="119954"/>
    <lineage>
        <taxon>Eukaryota</taxon>
        <taxon>Viridiplantae</taxon>
        <taxon>Streptophyta</taxon>
        <taxon>Embryophyta</taxon>
        <taxon>Tracheophyta</taxon>
        <taxon>Spermatophyta</taxon>
        <taxon>Magnoliopsida</taxon>
        <taxon>eudicotyledons</taxon>
        <taxon>Gunneridae</taxon>
        <taxon>Pentapetalae</taxon>
        <taxon>rosids</taxon>
        <taxon>malvids</taxon>
        <taxon>Myrtales</taxon>
        <taxon>Melastomataceae</taxon>
        <taxon>Melastomatoideae</taxon>
        <taxon>Melastomateae</taxon>
        <taxon>Melastoma</taxon>
    </lineage>
</organism>
<gene>
    <name evidence="1" type="ORF">MLD38_024952</name>
</gene>
<name>A0ACB9NUU6_9MYRT</name>
<dbReference type="Proteomes" id="UP001057402">
    <property type="component" value="Chromosome 7"/>
</dbReference>
<sequence>MNGNGLRRKLTMNWDGLGNMDDDDDRFFESNNRISSFGPLDLHSSGSDDDDFDEARMSFASAISPGEDFRSLSGFGASTLSRDYDIWMAEPGSITERRNRLLQGMGLAENGVVRIASKDFGRIVSSKVGGGDHVVPPLVCEGDAAVAVTLVDDVAKEVPHGSVALAPVILVRSRSDGDIDFPSVTKRKESFFGATSKQRLIRTSSTLSGPVVPICRYPDSVRVAPARRKASSSFRQRRGKTMMSAKSSRRFGAFFLIKNLDTGKEFIVKEYNDQGMWNRLSDPQTGQQLTMEEFEKCVGHSPVITELMRRENGTRNKDGSLVTSNQKMNPNNYFSKSLRMSKKSGAALLKNIKGVANSMSGLIADKERENQPVIEQKPGNNTSEWIKVRQHGKSHKELSALHFCQEIQAHEGSIWTMKFDPDGRYLASAGEDRMIHIWEVQECEIMPTKHPDEWSLTPSHSFSSGTEDGHLSADSAPPLPTDKKKKGKNLPTSTKGNLVPDYVYAPESMFSLTEKPVCSFKGHSDDVLDLSWSRSQHLLSSSMDKTVRLWDMETKCCLKMFAHGDYVTCIQFNPVDDRYFISGSLDAKIRIWSIPERMVVDWTDLHEMITAVCYTADGQGAIIGTHKGNCRLYSTEDCKLNQLKAAELHSKKKTQTKKITGLQAAPWHPSEVLVTSADSRIRVLDGSEVTQKLKGFRNTGSQISASFTQDEKYVISASEDSQVYVWKRELPRGPSTGKGKEVSLCRSYENFHCADVSVAIPWPGTIKGDPPAMPIHSKRQPKRTQPQPQASNNASPTREDPQTLTGNSKRQLPPLPKKTGAATEKATTQTPTDEELSQLSRIDSSSPGLGESFNSEMSSMRYTDPSSIAASPANSSTSSWSSSRSGLDIGSNVNGNGIIQPTAWGMVIVTAGLGGEIRAYQNFGLPRKIGRQPVLFKDLS</sequence>
<evidence type="ECO:0000313" key="1">
    <source>
        <dbReference type="EMBL" id="KAI4340080.1"/>
    </source>
</evidence>
<dbReference type="EMBL" id="CM042886">
    <property type="protein sequence ID" value="KAI4340080.1"/>
    <property type="molecule type" value="Genomic_DNA"/>
</dbReference>
<proteinExistence type="predicted"/>
<protein>
    <submittedName>
        <fullName evidence="1">Uncharacterized protein</fullName>
    </submittedName>
</protein>
<accession>A0ACB9NUU6</accession>
<keyword evidence="2" id="KW-1185">Reference proteome</keyword>
<evidence type="ECO:0000313" key="2">
    <source>
        <dbReference type="Proteomes" id="UP001057402"/>
    </source>
</evidence>
<reference evidence="2" key="1">
    <citation type="journal article" date="2023" name="Front. Plant Sci.">
        <title>Chromosomal-level genome assembly of Melastoma candidum provides insights into trichome evolution.</title>
        <authorList>
            <person name="Zhong Y."/>
            <person name="Wu W."/>
            <person name="Sun C."/>
            <person name="Zou P."/>
            <person name="Liu Y."/>
            <person name="Dai S."/>
            <person name="Zhou R."/>
        </authorList>
    </citation>
    <scope>NUCLEOTIDE SEQUENCE [LARGE SCALE GENOMIC DNA]</scope>
</reference>